<protein>
    <submittedName>
        <fullName evidence="1">Uncharacterized protein</fullName>
    </submittedName>
</protein>
<dbReference type="AlphaFoldDB" id="A0A7X0C459"/>
<sequence>MTPTSSVAAFQARLTLLQVTPVELRLPGTLGAVV</sequence>
<evidence type="ECO:0000313" key="1">
    <source>
        <dbReference type="EMBL" id="MBB6348190.1"/>
    </source>
</evidence>
<dbReference type="Proteomes" id="UP000583800">
    <property type="component" value="Unassembled WGS sequence"/>
</dbReference>
<dbReference type="EMBL" id="JACHJB010000002">
    <property type="protein sequence ID" value="MBB6348190.1"/>
    <property type="molecule type" value="Genomic_DNA"/>
</dbReference>
<comment type="caution">
    <text evidence="1">The sequence shown here is derived from an EMBL/GenBank/DDBJ whole genome shotgun (WGS) entry which is preliminary data.</text>
</comment>
<organism evidence="1 2">
    <name type="scientific">Nonomuraea muscovyensis</name>
    <dbReference type="NCBI Taxonomy" id="1124761"/>
    <lineage>
        <taxon>Bacteria</taxon>
        <taxon>Bacillati</taxon>
        <taxon>Actinomycetota</taxon>
        <taxon>Actinomycetes</taxon>
        <taxon>Streptosporangiales</taxon>
        <taxon>Streptosporangiaceae</taxon>
        <taxon>Nonomuraea</taxon>
    </lineage>
</organism>
<accession>A0A7X0C459</accession>
<name>A0A7X0C459_9ACTN</name>
<evidence type="ECO:0000313" key="2">
    <source>
        <dbReference type="Proteomes" id="UP000583800"/>
    </source>
</evidence>
<gene>
    <name evidence="1" type="ORF">FHU36_004735</name>
</gene>
<proteinExistence type="predicted"/>
<keyword evidence="2" id="KW-1185">Reference proteome</keyword>
<reference evidence="1 2" key="1">
    <citation type="submission" date="2020-08" db="EMBL/GenBank/DDBJ databases">
        <title>Sequencing the genomes of 1000 actinobacteria strains.</title>
        <authorList>
            <person name="Klenk H.-P."/>
        </authorList>
    </citation>
    <scope>NUCLEOTIDE SEQUENCE [LARGE SCALE GENOMIC DNA]</scope>
    <source>
        <strain evidence="1 2">DSM 45913</strain>
    </source>
</reference>